<dbReference type="AlphaFoldDB" id="D5ABW7"/>
<dbReference type="InterPro" id="IPR032839">
    <property type="entry name" value="RAB3GAP_N"/>
</dbReference>
<dbReference type="EMBL" id="BT123736">
    <property type="protein sequence ID" value="ADE77036.1"/>
    <property type="molecule type" value="mRNA"/>
</dbReference>
<reference evidence="2" key="1">
    <citation type="submission" date="2010-04" db="EMBL/GenBank/DDBJ databases">
        <authorList>
            <person name="Reid K.E."/>
            <person name="Liao N."/>
            <person name="Chan S."/>
            <person name="Docking R."/>
            <person name="Taylor G."/>
            <person name="Moore R."/>
            <person name="Mayo M."/>
            <person name="Munro S."/>
            <person name="King J."/>
            <person name="Yanchuk A."/>
            <person name="Holt R."/>
            <person name="Jones S."/>
            <person name="Marra M."/>
            <person name="Ritland C.E."/>
            <person name="Ritland K."/>
            <person name="Bohlmann J."/>
        </authorList>
    </citation>
    <scope>NUCLEOTIDE SEQUENCE</scope>
    <source>
        <tissue evidence="2">Bud</tissue>
    </source>
</reference>
<organism evidence="2">
    <name type="scientific">Picea sitchensis</name>
    <name type="common">Sitka spruce</name>
    <name type="synonym">Pinus sitchensis</name>
    <dbReference type="NCBI Taxonomy" id="3332"/>
    <lineage>
        <taxon>Eukaryota</taxon>
        <taxon>Viridiplantae</taxon>
        <taxon>Streptophyta</taxon>
        <taxon>Embryophyta</taxon>
        <taxon>Tracheophyta</taxon>
        <taxon>Spermatophyta</taxon>
        <taxon>Pinopsida</taxon>
        <taxon>Pinidae</taxon>
        <taxon>Conifers I</taxon>
        <taxon>Pinales</taxon>
        <taxon>Pinaceae</taxon>
        <taxon>Picea</taxon>
    </lineage>
</organism>
<accession>D5ABW7</accession>
<proteinExistence type="evidence at transcript level"/>
<sequence>MLHPCPITRLRVRGSSSGSVENAASDELCVVFPAAILRIDASDLQSLLKRCLEERSYDARFPISAKKDTQGLDDVYGKLKYQLWNVSKCGPCSDAAITGIMAPPLMEDQSRQQYYCAITVGSNATFAAFRLSEDKNRSLVGAILSKVMPATVSTISSLAKMFWRNDQSEARPAEVKPQAFARASLLTCLKDDPRKGERLSLSPSGCLAAVTDSLGRILLIDTQALVVVRLWKGYRDASCFFLEVPLNGEMPSVDGIGYGKSKHDFCLCLAIHAPRRGVVEVWKMRTGPRIMMLKCAKGCQLLQSSCKFTSLSSDTYDYIPAQVYLLNGDSGQIAILNPIIPPS</sequence>
<dbReference type="InterPro" id="IPR026059">
    <property type="entry name" value="Rab3GAP2"/>
</dbReference>
<dbReference type="Pfam" id="PF14655">
    <property type="entry name" value="RAB3GAP2_N"/>
    <property type="match status" value="1"/>
</dbReference>
<protein>
    <recommendedName>
        <fullName evidence="1">Rab3-GAP regulatory subunit N-terminal domain-containing protein</fullName>
    </recommendedName>
</protein>
<evidence type="ECO:0000313" key="2">
    <source>
        <dbReference type="EMBL" id="ADE77036.1"/>
    </source>
</evidence>
<name>D5ABW7_PICSI</name>
<dbReference type="PANTHER" id="PTHR12472:SF0">
    <property type="entry name" value="RAB3 GTPASE-ACTIVATING PROTEIN NON-CATALYTIC SUBUNIT"/>
    <property type="match status" value="1"/>
</dbReference>
<feature type="domain" description="Rab3-GAP regulatory subunit N-terminal" evidence="1">
    <location>
        <begin position="1"/>
        <end position="302"/>
    </location>
</feature>
<evidence type="ECO:0000259" key="1">
    <source>
        <dbReference type="Pfam" id="PF14655"/>
    </source>
</evidence>
<dbReference type="PANTHER" id="PTHR12472">
    <property type="entry name" value="RAB3-GAP REGULATORY DOMAIN"/>
    <property type="match status" value="1"/>
</dbReference>